<comment type="caution">
    <text evidence="1">The sequence shown here is derived from an EMBL/GenBank/DDBJ whole genome shotgun (WGS) entry which is preliminary data.</text>
</comment>
<accession>A0AC60NWY5</accession>
<evidence type="ECO:0000313" key="1">
    <source>
        <dbReference type="EMBL" id="KAG0411666.1"/>
    </source>
</evidence>
<keyword evidence="2" id="KW-1185">Reference proteome</keyword>
<dbReference type="EMBL" id="JABSTQ010011415">
    <property type="protein sequence ID" value="KAG0411666.1"/>
    <property type="molecule type" value="Genomic_DNA"/>
</dbReference>
<gene>
    <name evidence="1" type="ORF">HPB47_011214</name>
</gene>
<evidence type="ECO:0000313" key="2">
    <source>
        <dbReference type="Proteomes" id="UP000805193"/>
    </source>
</evidence>
<protein>
    <submittedName>
        <fullName evidence="1">Uncharacterized protein</fullName>
    </submittedName>
</protein>
<dbReference type="Proteomes" id="UP000805193">
    <property type="component" value="Unassembled WGS sequence"/>
</dbReference>
<reference evidence="1 2" key="1">
    <citation type="journal article" date="2020" name="Cell">
        <title>Large-Scale Comparative Analyses of Tick Genomes Elucidate Their Genetic Diversity and Vector Capacities.</title>
        <authorList>
            <consortium name="Tick Genome and Microbiome Consortium (TIGMIC)"/>
            <person name="Jia N."/>
            <person name="Wang J."/>
            <person name="Shi W."/>
            <person name="Du L."/>
            <person name="Sun Y."/>
            <person name="Zhan W."/>
            <person name="Jiang J.F."/>
            <person name="Wang Q."/>
            <person name="Zhang B."/>
            <person name="Ji P."/>
            <person name="Bell-Sakyi L."/>
            <person name="Cui X.M."/>
            <person name="Yuan T.T."/>
            <person name="Jiang B.G."/>
            <person name="Yang W.F."/>
            <person name="Lam T.T."/>
            <person name="Chang Q.C."/>
            <person name="Ding S.J."/>
            <person name="Wang X.J."/>
            <person name="Zhu J.G."/>
            <person name="Ruan X.D."/>
            <person name="Zhao L."/>
            <person name="Wei J.T."/>
            <person name="Ye R.Z."/>
            <person name="Que T.C."/>
            <person name="Du C.H."/>
            <person name="Zhou Y.H."/>
            <person name="Cheng J.X."/>
            <person name="Dai P.F."/>
            <person name="Guo W.B."/>
            <person name="Han X.H."/>
            <person name="Huang E.J."/>
            <person name="Li L.F."/>
            <person name="Wei W."/>
            <person name="Gao Y.C."/>
            <person name="Liu J.Z."/>
            <person name="Shao H.Z."/>
            <person name="Wang X."/>
            <person name="Wang C.C."/>
            <person name="Yang T.C."/>
            <person name="Huo Q.B."/>
            <person name="Li W."/>
            <person name="Chen H.Y."/>
            <person name="Chen S.E."/>
            <person name="Zhou L.G."/>
            <person name="Ni X.B."/>
            <person name="Tian J.H."/>
            <person name="Sheng Y."/>
            <person name="Liu T."/>
            <person name="Pan Y.S."/>
            <person name="Xia L.Y."/>
            <person name="Li J."/>
            <person name="Zhao F."/>
            <person name="Cao W.C."/>
        </authorList>
    </citation>
    <scope>NUCLEOTIDE SEQUENCE [LARGE SCALE GENOMIC DNA]</scope>
    <source>
        <strain evidence="1">Iper-2018</strain>
    </source>
</reference>
<sequence length="1098" mass="119785">FPCGGRLELANATSTLNLTTPGFPSRYSEGLNCSWTLVAPARRRLRLRVTVLQLRNWDIRESCNYDVISLLDVDPLSSPEQRPLAEWCGRVSSRDLPDPVVSSARFLVARLRTFQSVDDEAMGNGFSAKLTSECGGNLTEGSGQLADTDVLSSEQNCRWLLRSDRRRKLKITLELLEMPSQDGACRDSFLQVLNGAEPESPPLGQGKFCGSSSTFPELPETTSHQATVVYRVRGPFKARFRLRWEEASTSCGGPVALTAESPEATVSSPGNPHGGPAHSVECDWRVQGPPGRRIRVDFPEAFHMPNGCHDQERPKDFVEFLDGGTANAASLGMFCGSERGDSLISSDSLLAVRYVQTGPAGDYLGFRATVSLAECGGTLWPFSAPSNNLQPLREKLLSGAAFDCEWILRTIDQTNVRLTIQGLNLRESPTCTGSDFIEIRDGNKTGELLGRWCGANITADVQSSENSMYLRAKVGSGSPRKSPSLVLRWRYQVQRCGGELTSPEGSFSSPGFPEPVTQRRHCRWNIQAPEGRRITLRFTAGDLSDCTGVVMISEMAHVRNLECGQPLPMEIQSATSRLAVSYTFHRQAGGHGFRASYSTDVELPCWHTLTETSGLVAAPEDALRSGGHLVCQWAVPLLRNQTLALTVDHANATAAGSCQQEYFQLTRRMCRHGDREVMVPDDSATTVYYVKRPQASGQLSAAYRINECGGRLRIADGSVWLTSPGYPSNYPANTDCLWVVVPEVWGTQVQLNFSSFALEDNCSLDFVEIRTGSNSLSPTLDSYCGLRGPGLLQGPTFSLLFHSDGKGSAKGFNVSVSVSGLACGGLVHSRGDRTVTTPNRPAAYPANAECDWTLDVQKGHRARIAFRGRFDLETTADCSADFVQVFEESADGSWTSMGRFCGLHAPQPLVARTHRARVLFRSNGNGRQGDGFEMVVGKAKGAVHADSEDCSYDNVTVFSGTLMRDPELVRACGRNAPGNYTLSSSALVLFRSDWSIGGKGFRLHYRISLDVGISMDVEEGKIFESVIASPRSNQSLKPTKGREGPLSRRNTTWQCGENAQQSPGVGIQTLEVSPQLSMEETPFLVVVSISARTVKIRL</sequence>
<proteinExistence type="predicted"/>
<organism evidence="1 2">
    <name type="scientific">Ixodes persulcatus</name>
    <name type="common">Taiga tick</name>
    <dbReference type="NCBI Taxonomy" id="34615"/>
    <lineage>
        <taxon>Eukaryota</taxon>
        <taxon>Metazoa</taxon>
        <taxon>Ecdysozoa</taxon>
        <taxon>Arthropoda</taxon>
        <taxon>Chelicerata</taxon>
        <taxon>Arachnida</taxon>
        <taxon>Acari</taxon>
        <taxon>Parasitiformes</taxon>
        <taxon>Ixodida</taxon>
        <taxon>Ixodoidea</taxon>
        <taxon>Ixodidae</taxon>
        <taxon>Ixodinae</taxon>
        <taxon>Ixodes</taxon>
    </lineage>
</organism>
<feature type="non-terminal residue" evidence="1">
    <location>
        <position position="1"/>
    </location>
</feature>
<name>A0AC60NWY5_IXOPE</name>